<feature type="domain" description="Thiolase C-terminal" evidence="6">
    <location>
        <begin position="271"/>
        <end position="391"/>
    </location>
</feature>
<proteinExistence type="inferred from homology"/>
<dbReference type="CDD" id="cd00751">
    <property type="entry name" value="thiolase"/>
    <property type="match status" value="1"/>
</dbReference>
<evidence type="ECO:0000256" key="1">
    <source>
        <dbReference type="ARBA" id="ARBA00010982"/>
    </source>
</evidence>
<reference evidence="7 8" key="1">
    <citation type="submission" date="2023-04" db="EMBL/GenBank/DDBJ databases">
        <title>Jannaschia ovalis sp. nov., a marine bacterium isolated from sea tidal flat.</title>
        <authorList>
            <person name="Kwon D.Y."/>
            <person name="Kim J.-J."/>
        </authorList>
    </citation>
    <scope>NUCLEOTIDE SEQUENCE [LARGE SCALE GENOMIC DNA]</scope>
    <source>
        <strain evidence="7 8">GRR-S6-38</strain>
    </source>
</reference>
<dbReference type="Pfam" id="PF02803">
    <property type="entry name" value="Thiolase_C"/>
    <property type="match status" value="1"/>
</dbReference>
<feature type="domain" description="Thiolase N-terminal" evidence="5">
    <location>
        <begin position="4"/>
        <end position="261"/>
    </location>
</feature>
<dbReference type="PANTHER" id="PTHR18919:SF138">
    <property type="entry name" value="ACETYL-COA C-ACETYLTRANSFERASE"/>
    <property type="match status" value="1"/>
</dbReference>
<evidence type="ECO:0000256" key="2">
    <source>
        <dbReference type="ARBA" id="ARBA00022679"/>
    </source>
</evidence>
<evidence type="ECO:0000313" key="8">
    <source>
        <dbReference type="Proteomes" id="UP001243420"/>
    </source>
</evidence>
<dbReference type="InterPro" id="IPR020610">
    <property type="entry name" value="Thiolase_AS"/>
</dbReference>
<keyword evidence="2 4" id="KW-0808">Transferase</keyword>
<dbReference type="EC" id="2.3.1.16" evidence="7"/>
<dbReference type="PIRSF" id="PIRSF000429">
    <property type="entry name" value="Ac-CoA_Ac_transf"/>
    <property type="match status" value="1"/>
</dbReference>
<protein>
    <submittedName>
        <fullName evidence="7">Acetyl-CoA C-acyltransferase</fullName>
        <ecNumber evidence="7">2.3.1.16</ecNumber>
    </submittedName>
</protein>
<accession>A0ABY8L8U7</accession>
<dbReference type="PROSITE" id="PS00099">
    <property type="entry name" value="THIOLASE_3"/>
    <property type="match status" value="1"/>
</dbReference>
<dbReference type="EMBL" id="CP122537">
    <property type="protein sequence ID" value="WGH77521.1"/>
    <property type="molecule type" value="Genomic_DNA"/>
</dbReference>
<dbReference type="InterPro" id="IPR002155">
    <property type="entry name" value="Thiolase"/>
</dbReference>
<dbReference type="GO" id="GO:0003988">
    <property type="term" value="F:acetyl-CoA C-acyltransferase activity"/>
    <property type="evidence" value="ECO:0007669"/>
    <property type="project" value="UniProtKB-EC"/>
</dbReference>
<name>A0ABY8L8U7_9RHOB</name>
<evidence type="ECO:0000259" key="6">
    <source>
        <dbReference type="Pfam" id="PF02803"/>
    </source>
</evidence>
<comment type="similarity">
    <text evidence="1 4">Belongs to the thiolase-like superfamily. Thiolase family.</text>
</comment>
<evidence type="ECO:0000313" key="7">
    <source>
        <dbReference type="EMBL" id="WGH77521.1"/>
    </source>
</evidence>
<keyword evidence="8" id="KW-1185">Reference proteome</keyword>
<dbReference type="NCBIfam" id="TIGR01930">
    <property type="entry name" value="AcCoA-C-Actrans"/>
    <property type="match status" value="1"/>
</dbReference>
<keyword evidence="3 4" id="KW-0012">Acyltransferase</keyword>
<organism evidence="7 8">
    <name type="scientific">Jannaschia ovalis</name>
    <dbReference type="NCBI Taxonomy" id="3038773"/>
    <lineage>
        <taxon>Bacteria</taxon>
        <taxon>Pseudomonadati</taxon>
        <taxon>Pseudomonadota</taxon>
        <taxon>Alphaproteobacteria</taxon>
        <taxon>Rhodobacterales</taxon>
        <taxon>Roseobacteraceae</taxon>
        <taxon>Jannaschia</taxon>
    </lineage>
</organism>
<evidence type="ECO:0000256" key="4">
    <source>
        <dbReference type="RuleBase" id="RU003557"/>
    </source>
</evidence>
<dbReference type="InterPro" id="IPR020617">
    <property type="entry name" value="Thiolase_C"/>
</dbReference>
<sequence length="392" mass="40290">MEQVVITGARRTPMGGFQGALAQASAAELGGAAIAAALDHAGVAPERIEEVLMGCVLPAGQGQAPARQAGFLAGLPETVPATTLNKMCGSGMKAAMIAHDQIALGRTGVMVAGGMESMTNAPYLLPGMRAGARLGHGQAIDHMFLDGLEDAYDKGRLMGTFAEDCAETYQFTREAQDEYALRSLSRATEAIASGGFGAEVAAYTVTSRKGETVVRDDEQPATARPDKIPHLNPAFRKGGTVTAANSSSISDGAAALVMASAAVAEAEGLPVRARVLGHASHAQAPGLFTTAPVPAARKLLERIGWAKDDVDLWEVNEAFAVVPMAFMQEMGLDPEIVNVNGGACALGHPIGASGARIMVTLLHALEARGLKRGVAAICIGGGEGTAIAIERV</sequence>
<gene>
    <name evidence="7" type="ORF">P8627_10760</name>
</gene>
<dbReference type="InterPro" id="IPR016039">
    <property type="entry name" value="Thiolase-like"/>
</dbReference>
<evidence type="ECO:0000256" key="3">
    <source>
        <dbReference type="ARBA" id="ARBA00023315"/>
    </source>
</evidence>
<dbReference type="RefSeq" id="WP_279964098.1">
    <property type="nucleotide sequence ID" value="NZ_CP122537.1"/>
</dbReference>
<dbReference type="PANTHER" id="PTHR18919">
    <property type="entry name" value="ACETYL-COA C-ACYLTRANSFERASE"/>
    <property type="match status" value="1"/>
</dbReference>
<dbReference type="Proteomes" id="UP001243420">
    <property type="component" value="Chromosome"/>
</dbReference>
<dbReference type="SUPFAM" id="SSF53901">
    <property type="entry name" value="Thiolase-like"/>
    <property type="match status" value="2"/>
</dbReference>
<dbReference type="Gene3D" id="3.40.47.10">
    <property type="match status" value="2"/>
</dbReference>
<dbReference type="InterPro" id="IPR020616">
    <property type="entry name" value="Thiolase_N"/>
</dbReference>
<evidence type="ECO:0000259" key="5">
    <source>
        <dbReference type="Pfam" id="PF00108"/>
    </source>
</evidence>
<dbReference type="Pfam" id="PF00108">
    <property type="entry name" value="Thiolase_N"/>
    <property type="match status" value="1"/>
</dbReference>